<protein>
    <submittedName>
        <fullName evidence="2">Uncharacterized protein</fullName>
    </submittedName>
</protein>
<proteinExistence type="predicted"/>
<dbReference type="AlphaFoldDB" id="A0A024S5R8"/>
<organism evidence="2 3">
    <name type="scientific">Hypocrea jecorina (strain ATCC 56765 / BCRC 32924 / NRRL 11460 / Rut C-30)</name>
    <name type="common">Trichoderma reesei</name>
    <dbReference type="NCBI Taxonomy" id="1344414"/>
    <lineage>
        <taxon>Eukaryota</taxon>
        <taxon>Fungi</taxon>
        <taxon>Dikarya</taxon>
        <taxon>Ascomycota</taxon>
        <taxon>Pezizomycotina</taxon>
        <taxon>Sordariomycetes</taxon>
        <taxon>Hypocreomycetidae</taxon>
        <taxon>Hypocreales</taxon>
        <taxon>Hypocreaceae</taxon>
        <taxon>Trichoderma</taxon>
    </lineage>
</organism>
<dbReference type="KEGG" id="trr:M419DRAFT_120050"/>
<feature type="compositionally biased region" description="Low complexity" evidence="1">
    <location>
        <begin position="45"/>
        <end position="55"/>
    </location>
</feature>
<feature type="compositionally biased region" description="Basic and acidic residues" evidence="1">
    <location>
        <begin position="56"/>
        <end position="68"/>
    </location>
</feature>
<name>A0A024S5R8_HYPJR</name>
<dbReference type="Proteomes" id="UP000024376">
    <property type="component" value="Unassembled WGS sequence"/>
</dbReference>
<feature type="region of interest" description="Disordered" evidence="1">
    <location>
        <begin position="1"/>
        <end position="20"/>
    </location>
</feature>
<accession>A0A024S5R8</accession>
<evidence type="ECO:0000313" key="3">
    <source>
        <dbReference type="Proteomes" id="UP000024376"/>
    </source>
</evidence>
<dbReference type="EMBL" id="KI911155">
    <property type="protein sequence ID" value="ETR99820.1"/>
    <property type="molecule type" value="Genomic_DNA"/>
</dbReference>
<gene>
    <name evidence="2" type="ORF">M419DRAFT_120050</name>
</gene>
<feature type="compositionally biased region" description="Basic and acidic residues" evidence="1">
    <location>
        <begin position="8"/>
        <end position="20"/>
    </location>
</feature>
<feature type="region of interest" description="Disordered" evidence="1">
    <location>
        <begin position="41"/>
        <end position="68"/>
    </location>
</feature>
<sequence>MSPCQRQHGTEGDLMTRDQTSKVSFEEEVVIVPSFPHLVHRYQQRTSRSRNNGRSNTRDSREADILTG</sequence>
<evidence type="ECO:0000313" key="2">
    <source>
        <dbReference type="EMBL" id="ETR99820.1"/>
    </source>
</evidence>
<evidence type="ECO:0000256" key="1">
    <source>
        <dbReference type="SAM" id="MobiDB-lite"/>
    </source>
</evidence>
<dbReference type="HOGENOM" id="CLU_2795761_0_0_1"/>
<reference evidence="3" key="1">
    <citation type="journal article" date="2013" name="Ind. Biotechnol.">
        <title>Comparative genomics analysis of Trichoderma reesei strains.</title>
        <authorList>
            <person name="Koike H."/>
            <person name="Aerts A."/>
            <person name="LaButti K."/>
            <person name="Grigoriev I.V."/>
            <person name="Baker S.E."/>
        </authorList>
    </citation>
    <scope>NUCLEOTIDE SEQUENCE [LARGE SCALE GENOMIC DNA]</scope>
    <source>
        <strain evidence="3">ATCC 56765 / BCRC 32924 / NRRL 11460 / Rut C-30</strain>
    </source>
</reference>